<name>R9B674_9GAMM</name>
<proteinExistence type="predicted"/>
<accession>R9B674</accession>
<evidence type="ECO:0000313" key="2">
    <source>
        <dbReference type="EMBL" id="EOR09958.1"/>
    </source>
</evidence>
<evidence type="ECO:0000313" key="3">
    <source>
        <dbReference type="Proteomes" id="UP000016201"/>
    </source>
</evidence>
<organism evidence="2 3">
    <name type="scientific">Acinetobacter tandoii DSM 14970 = CIP 107469</name>
    <dbReference type="NCBI Taxonomy" id="1120927"/>
    <lineage>
        <taxon>Bacteria</taxon>
        <taxon>Pseudomonadati</taxon>
        <taxon>Pseudomonadota</taxon>
        <taxon>Gammaproteobacteria</taxon>
        <taxon>Moraxellales</taxon>
        <taxon>Moraxellaceae</taxon>
        <taxon>Acinetobacter</taxon>
    </lineage>
</organism>
<feature type="transmembrane region" description="Helical" evidence="1">
    <location>
        <begin position="9"/>
        <end position="30"/>
    </location>
</feature>
<dbReference type="Proteomes" id="UP000016201">
    <property type="component" value="Unassembled WGS sequence"/>
</dbReference>
<keyword evidence="1" id="KW-0472">Membrane</keyword>
<keyword evidence="1" id="KW-1133">Transmembrane helix</keyword>
<reference evidence="2 3" key="1">
    <citation type="submission" date="2013-03" db="EMBL/GenBank/DDBJ databases">
        <title>The Genome Sequence of Acinetobacter tandoii CIP 107469.</title>
        <authorList>
            <consortium name="The Broad Institute Genome Sequencing Platform"/>
            <consortium name="The Broad Institute Genome Sequencing Center for Infectious Disease"/>
            <person name="Cerqueira G."/>
            <person name="Feldgarden M."/>
            <person name="Courvalin P."/>
            <person name="Perichon B."/>
            <person name="Grillot-Courvalin C."/>
            <person name="Clermont D."/>
            <person name="Rocha E."/>
            <person name="Yoon E.-J."/>
            <person name="Nemec A."/>
            <person name="Walker B."/>
            <person name="Young S.K."/>
            <person name="Zeng Q."/>
            <person name="Gargeya S."/>
            <person name="Fitzgerald M."/>
            <person name="Haas B."/>
            <person name="Abouelleil A."/>
            <person name="Alvarado L."/>
            <person name="Arachchi H.M."/>
            <person name="Berlin A.M."/>
            <person name="Chapman S.B."/>
            <person name="Dewar J."/>
            <person name="Goldberg J."/>
            <person name="Griggs A."/>
            <person name="Gujja S."/>
            <person name="Hansen M."/>
            <person name="Howarth C."/>
            <person name="Imamovic A."/>
            <person name="Larimer J."/>
            <person name="McCowan C."/>
            <person name="Murphy C."/>
            <person name="Neiman D."/>
            <person name="Pearson M."/>
            <person name="Priest M."/>
            <person name="Roberts A."/>
            <person name="Saif S."/>
            <person name="Shea T."/>
            <person name="Sisk P."/>
            <person name="Sykes S."/>
            <person name="Wortman J."/>
            <person name="Nusbaum C."/>
            <person name="Birren B."/>
        </authorList>
    </citation>
    <scope>NUCLEOTIDE SEQUENCE [LARGE SCALE GENOMIC DNA]</scope>
    <source>
        <strain evidence="2 3">CIP 107469</strain>
    </source>
</reference>
<comment type="caution">
    <text evidence="2">The sequence shown here is derived from an EMBL/GenBank/DDBJ whole genome shotgun (WGS) entry which is preliminary data.</text>
</comment>
<dbReference type="EMBL" id="AQFM01000027">
    <property type="protein sequence ID" value="EOR09958.1"/>
    <property type="molecule type" value="Genomic_DNA"/>
</dbReference>
<sequence length="51" mass="5671">MKIKRPNTIIAPIIIAGITFGFLVSAYKFIFAQQSTQANATEEEDPLKQES</sequence>
<protein>
    <submittedName>
        <fullName evidence="2">Uncharacterized protein</fullName>
    </submittedName>
</protein>
<dbReference type="RefSeq" id="WP_016166005.1">
    <property type="nucleotide sequence ID" value="NZ_JHZG01000014.1"/>
</dbReference>
<keyword evidence="1" id="KW-0812">Transmembrane</keyword>
<dbReference type="AlphaFoldDB" id="R9B674"/>
<dbReference type="PATRIC" id="fig|1120927.3.peg.849"/>
<gene>
    <name evidence="2" type="ORF">I593_00885</name>
</gene>
<evidence type="ECO:0000256" key="1">
    <source>
        <dbReference type="SAM" id="Phobius"/>
    </source>
</evidence>
<keyword evidence="3" id="KW-1185">Reference proteome</keyword>